<comment type="caution">
    <text evidence="6">The sequence shown here is derived from an EMBL/GenBank/DDBJ whole genome shotgun (WGS) entry which is preliminary data.</text>
</comment>
<dbReference type="GO" id="GO:0005524">
    <property type="term" value="F:ATP binding"/>
    <property type="evidence" value="ECO:0007669"/>
    <property type="project" value="UniProtKB-KW"/>
</dbReference>
<dbReference type="InterPro" id="IPR003593">
    <property type="entry name" value="AAA+_ATPase"/>
</dbReference>
<comment type="similarity">
    <text evidence="1">Belongs to the ABC transporter superfamily.</text>
</comment>
<protein>
    <submittedName>
        <fullName evidence="6">ABC transporter ATP-binding protein</fullName>
    </submittedName>
</protein>
<dbReference type="EMBL" id="JAGKSP010000009">
    <property type="protein sequence ID" value="MBP3965081.1"/>
    <property type="molecule type" value="Genomic_DNA"/>
</dbReference>
<dbReference type="PANTHER" id="PTHR42711">
    <property type="entry name" value="ABC TRANSPORTER ATP-BINDING PROTEIN"/>
    <property type="match status" value="1"/>
</dbReference>
<keyword evidence="3" id="KW-0547">Nucleotide-binding</keyword>
<evidence type="ECO:0000256" key="4">
    <source>
        <dbReference type="ARBA" id="ARBA00022840"/>
    </source>
</evidence>
<accession>A0ABS5CGX9</accession>
<dbReference type="InterPro" id="IPR025302">
    <property type="entry name" value="DrrA1/2-like_C"/>
</dbReference>
<evidence type="ECO:0000313" key="7">
    <source>
        <dbReference type="Proteomes" id="UP000673394"/>
    </source>
</evidence>
<keyword evidence="2" id="KW-0813">Transport</keyword>
<dbReference type="CDD" id="cd03230">
    <property type="entry name" value="ABC_DR_subfamily_A"/>
    <property type="match status" value="1"/>
</dbReference>
<feature type="domain" description="ABC transporter" evidence="5">
    <location>
        <begin position="4"/>
        <end position="229"/>
    </location>
</feature>
<dbReference type="PANTHER" id="PTHR42711:SF5">
    <property type="entry name" value="ABC TRANSPORTER ATP-BINDING PROTEIN NATA"/>
    <property type="match status" value="1"/>
</dbReference>
<dbReference type="PROSITE" id="PS50893">
    <property type="entry name" value="ABC_TRANSPORTER_2"/>
    <property type="match status" value="1"/>
</dbReference>
<dbReference type="Pfam" id="PF13732">
    <property type="entry name" value="DrrA1-3_C"/>
    <property type="match status" value="1"/>
</dbReference>
<dbReference type="InterPro" id="IPR050763">
    <property type="entry name" value="ABC_transporter_ATP-binding"/>
</dbReference>
<evidence type="ECO:0000313" key="6">
    <source>
        <dbReference type="EMBL" id="MBP3965081.1"/>
    </source>
</evidence>
<proteinExistence type="inferred from homology"/>
<reference evidence="6 7" key="1">
    <citation type="submission" date="2021-04" db="EMBL/GenBank/DDBJ databases">
        <title>Paenibacillus sp. DLE-14 whole genome sequence.</title>
        <authorList>
            <person name="Ham Y.J."/>
        </authorList>
    </citation>
    <scope>NUCLEOTIDE SEQUENCE [LARGE SCALE GENOMIC DNA]</scope>
    <source>
        <strain evidence="6 7">DLE-14</strain>
    </source>
</reference>
<dbReference type="Gene3D" id="3.40.50.300">
    <property type="entry name" value="P-loop containing nucleotide triphosphate hydrolases"/>
    <property type="match status" value="1"/>
</dbReference>
<dbReference type="Proteomes" id="UP000673394">
    <property type="component" value="Unassembled WGS sequence"/>
</dbReference>
<dbReference type="RefSeq" id="WP_210661249.1">
    <property type="nucleotide sequence ID" value="NZ_JAGKSP010000009.1"/>
</dbReference>
<evidence type="ECO:0000256" key="2">
    <source>
        <dbReference type="ARBA" id="ARBA00022448"/>
    </source>
</evidence>
<sequence length="300" mass="34292">MSIIQVEGITKKFNGEKGIFDLSFGINRGEVFGFIGPNGAGKTTTIRHLLGFMKPQSGRTSILDLDCWSQSKEVQKQLGYLPAEIAFPEKMTGMQLIRYLANMRKLGNLTKAEELIHRFQLDPSGPIIRMSKGTKQKIGIICAFMHDPEVLILDEPTSGLDPIMQSAFADLIREEKRQGRSILMSFHMFEEIEGTCDRIGMIKQGRMVSIVQTEEIRNSSKRTYAIEFTHLAELESIIHKPFVVKEINADQRRLIIEIDDARMNELLHELSTRSIKSFREIQSSLEEYFMSCYKGEYHHV</sequence>
<dbReference type="InterPro" id="IPR027417">
    <property type="entry name" value="P-loop_NTPase"/>
</dbReference>
<name>A0ABS5CGX9_9BACL</name>
<dbReference type="Pfam" id="PF00005">
    <property type="entry name" value="ABC_tran"/>
    <property type="match status" value="1"/>
</dbReference>
<dbReference type="SMART" id="SM00382">
    <property type="entry name" value="AAA"/>
    <property type="match status" value="1"/>
</dbReference>
<gene>
    <name evidence="6" type="ORF">I8J30_20350</name>
</gene>
<organism evidence="6 7">
    <name type="scientific">Paenibacillus lignilyticus</name>
    <dbReference type="NCBI Taxonomy" id="1172615"/>
    <lineage>
        <taxon>Bacteria</taxon>
        <taxon>Bacillati</taxon>
        <taxon>Bacillota</taxon>
        <taxon>Bacilli</taxon>
        <taxon>Bacillales</taxon>
        <taxon>Paenibacillaceae</taxon>
        <taxon>Paenibacillus</taxon>
    </lineage>
</organism>
<keyword evidence="7" id="KW-1185">Reference proteome</keyword>
<evidence type="ECO:0000256" key="1">
    <source>
        <dbReference type="ARBA" id="ARBA00005417"/>
    </source>
</evidence>
<evidence type="ECO:0000259" key="5">
    <source>
        <dbReference type="PROSITE" id="PS50893"/>
    </source>
</evidence>
<evidence type="ECO:0000256" key="3">
    <source>
        <dbReference type="ARBA" id="ARBA00022741"/>
    </source>
</evidence>
<dbReference type="InterPro" id="IPR003439">
    <property type="entry name" value="ABC_transporter-like_ATP-bd"/>
</dbReference>
<dbReference type="SUPFAM" id="SSF52540">
    <property type="entry name" value="P-loop containing nucleoside triphosphate hydrolases"/>
    <property type="match status" value="1"/>
</dbReference>
<keyword evidence="4 6" id="KW-0067">ATP-binding</keyword>